<sequence length="188" mass="19767">MAKREKAAASPGTRPGRPSRLRRFLEDTAQEVGMAEHGLSLTGIETETAGPLGSAAALGSGSAEGKKIVAVSTAPEFPLGLIKRALGVAGRLGTEIVGLTVAAPAEGGASGRGREAFLRRAKLSAREFAREAEQLGLGFRHVVCFGRPAEVVEQECGRLRRVEFVLAAREQRARDGFAVSMPLFEVTG</sequence>
<accession>K6GDF4</accession>
<evidence type="ECO:0000256" key="1">
    <source>
        <dbReference type="SAM" id="MobiDB-lite"/>
    </source>
</evidence>
<gene>
    <name evidence="2" type="ORF">B193_2181</name>
</gene>
<dbReference type="EMBL" id="ALAO01000171">
    <property type="protein sequence ID" value="EKO39114.1"/>
    <property type="molecule type" value="Genomic_DNA"/>
</dbReference>
<reference evidence="2 3" key="1">
    <citation type="submission" date="2012-07" db="EMBL/GenBank/DDBJ databases">
        <title>Draft genome sequence of Desulfovibrio magneticus str. Maddingley MBC34 obtained from a metagenomic sequence of a methanogenic enrichment isolated from coal-seam formation water in Victoria, Australia.</title>
        <authorList>
            <person name="Greenfield P."/>
            <person name="Hendry P."/>
            <person name="Li D."/>
            <person name="Rosewarne C.P."/>
            <person name="Tran-Dinh N."/>
            <person name="Elbourne L.D.H."/>
            <person name="Paulsen I.T."/>
            <person name="Midgley D.J."/>
        </authorList>
    </citation>
    <scope>NUCLEOTIDE SEQUENCE [LARGE SCALE GENOMIC DNA]</scope>
    <source>
        <strain evidence="3">Maddingley MBC34</strain>
    </source>
</reference>
<evidence type="ECO:0000313" key="2">
    <source>
        <dbReference type="EMBL" id="EKO39114.1"/>
    </source>
</evidence>
<organism evidence="2 3">
    <name type="scientific">Solidesulfovibrio magneticus str. Maddingley MBC34</name>
    <dbReference type="NCBI Taxonomy" id="1206767"/>
    <lineage>
        <taxon>Bacteria</taxon>
        <taxon>Pseudomonadati</taxon>
        <taxon>Thermodesulfobacteriota</taxon>
        <taxon>Desulfovibrionia</taxon>
        <taxon>Desulfovibrionales</taxon>
        <taxon>Desulfovibrionaceae</taxon>
        <taxon>Solidesulfovibrio</taxon>
    </lineage>
</organism>
<evidence type="ECO:0000313" key="3">
    <source>
        <dbReference type="Proteomes" id="UP000006272"/>
    </source>
</evidence>
<feature type="region of interest" description="Disordered" evidence="1">
    <location>
        <begin position="1"/>
        <end position="21"/>
    </location>
</feature>
<protein>
    <recommendedName>
        <fullName evidence="4">UspA domain-containing protein</fullName>
    </recommendedName>
</protein>
<dbReference type="Proteomes" id="UP000006272">
    <property type="component" value="Unassembled WGS sequence"/>
</dbReference>
<proteinExistence type="predicted"/>
<dbReference type="PATRIC" id="fig|1206767.3.peg.2124"/>
<evidence type="ECO:0008006" key="4">
    <source>
        <dbReference type="Google" id="ProtNLM"/>
    </source>
</evidence>
<dbReference type="AlphaFoldDB" id="K6GDF4"/>
<name>K6GDF4_9BACT</name>
<comment type="caution">
    <text evidence="2">The sequence shown here is derived from an EMBL/GenBank/DDBJ whole genome shotgun (WGS) entry which is preliminary data.</text>
</comment>